<feature type="compositionally biased region" description="Polar residues" evidence="1">
    <location>
        <begin position="47"/>
        <end position="60"/>
    </location>
</feature>
<sequence>MQVYSKKGERTSCHYSRVKMTSSYILCLSFLLLCAPFSDSKRGGGFKTSSKSHQSKSNTGNKKKDTSPQERYPKQPVHKNNPPQFGGGGYPRQQYPGGRFGGSYGSYPGVQINPKNKVLSPHYSGSFGYGGYGTQGGSPFYNQVRGMTPDARSRGFGRKAAMAAAGGAVAGMALGYGLGRFPPPHFQVRNRQEEYHYNHYMHRKSKERSSDTKHNDREHFRTPQQDYSRYMDSCMKRNDLFPAEKPKAAVTNQTAVKMTDRNAVEVSSSSSPGTPPPLNPQASLAPKSAQPINSAEEDADTVSIMEIGYPALIQQVKARRCLELYMTLESAGGSTALSTRFQAVSAVLLAVMLAAVNSKALKLLP</sequence>
<feature type="signal peptide" evidence="2">
    <location>
        <begin position="1"/>
        <end position="40"/>
    </location>
</feature>
<protein>
    <recommendedName>
        <fullName evidence="5">Prion/Doppel protein beta-ribbon domain-containing protein</fullName>
    </recommendedName>
</protein>
<evidence type="ECO:0000256" key="2">
    <source>
        <dbReference type="SAM" id="SignalP"/>
    </source>
</evidence>
<feature type="chain" id="PRO_5019154050" description="Prion/Doppel protein beta-ribbon domain-containing protein" evidence="2">
    <location>
        <begin position="41"/>
        <end position="365"/>
    </location>
</feature>
<dbReference type="Proteomes" id="UP000283210">
    <property type="component" value="Chromosome 9"/>
</dbReference>
<feature type="compositionally biased region" description="Basic and acidic residues" evidence="1">
    <location>
        <begin position="207"/>
        <end position="221"/>
    </location>
</feature>
<dbReference type="Gene3D" id="1.10.790.10">
    <property type="entry name" value="Prion/Doppel protein, beta-ribbon domain"/>
    <property type="match status" value="1"/>
</dbReference>
<accession>A0A437CZ93</accession>
<dbReference type="InterPro" id="IPR036924">
    <property type="entry name" value="Prion/Doppel_b-ribbon_dom_sf"/>
</dbReference>
<evidence type="ECO:0000313" key="3">
    <source>
        <dbReference type="EMBL" id="RVE67961.1"/>
    </source>
</evidence>
<keyword evidence="2" id="KW-0732">Signal</keyword>
<dbReference type="AlphaFoldDB" id="A0A437CZ93"/>
<name>A0A437CZ93_ORYJA</name>
<reference evidence="3 4" key="2">
    <citation type="submission" date="2019-01" db="EMBL/GenBank/DDBJ databases">
        <title>A chromosome length genome reference of the Java medaka (oryzias javanicus).</title>
        <authorList>
            <person name="Herpin A."/>
            <person name="Takehana Y."/>
            <person name="Naruse K."/>
            <person name="Ansai S."/>
            <person name="Kawaguchi M."/>
        </authorList>
    </citation>
    <scope>NUCLEOTIDE SEQUENCE [LARGE SCALE GENOMIC DNA]</scope>
    <source>
        <strain evidence="3">RS831</strain>
        <tissue evidence="3">Whole body</tissue>
    </source>
</reference>
<evidence type="ECO:0008006" key="5">
    <source>
        <dbReference type="Google" id="ProtNLM"/>
    </source>
</evidence>
<feature type="region of interest" description="Disordered" evidence="1">
    <location>
        <begin position="201"/>
        <end position="224"/>
    </location>
</feature>
<dbReference type="GO" id="GO:0051260">
    <property type="term" value="P:protein homooligomerization"/>
    <property type="evidence" value="ECO:0007669"/>
    <property type="project" value="InterPro"/>
</dbReference>
<feature type="region of interest" description="Disordered" evidence="1">
    <location>
        <begin position="261"/>
        <end position="296"/>
    </location>
</feature>
<evidence type="ECO:0000313" key="4">
    <source>
        <dbReference type="Proteomes" id="UP000283210"/>
    </source>
</evidence>
<dbReference type="SUPFAM" id="SSF54098">
    <property type="entry name" value="Prion-like"/>
    <property type="match status" value="1"/>
</dbReference>
<feature type="compositionally biased region" description="Basic and acidic residues" evidence="1">
    <location>
        <begin position="62"/>
        <end position="73"/>
    </location>
</feature>
<organism evidence="3 4">
    <name type="scientific">Oryzias javanicus</name>
    <name type="common">Javanese ricefish</name>
    <name type="synonym">Aplocheilus javanicus</name>
    <dbReference type="NCBI Taxonomy" id="123683"/>
    <lineage>
        <taxon>Eukaryota</taxon>
        <taxon>Metazoa</taxon>
        <taxon>Chordata</taxon>
        <taxon>Craniata</taxon>
        <taxon>Vertebrata</taxon>
        <taxon>Euteleostomi</taxon>
        <taxon>Actinopterygii</taxon>
        <taxon>Neopterygii</taxon>
        <taxon>Teleostei</taxon>
        <taxon>Neoteleostei</taxon>
        <taxon>Acanthomorphata</taxon>
        <taxon>Ovalentaria</taxon>
        <taxon>Atherinomorphae</taxon>
        <taxon>Beloniformes</taxon>
        <taxon>Adrianichthyidae</taxon>
        <taxon>Oryziinae</taxon>
        <taxon>Oryzias</taxon>
    </lineage>
</organism>
<keyword evidence="4" id="KW-1185">Reference proteome</keyword>
<dbReference type="EMBL" id="CM012445">
    <property type="protein sequence ID" value="RVE67961.1"/>
    <property type="molecule type" value="Genomic_DNA"/>
</dbReference>
<dbReference type="GO" id="GO:0016020">
    <property type="term" value="C:membrane"/>
    <property type="evidence" value="ECO:0007669"/>
    <property type="project" value="InterPro"/>
</dbReference>
<feature type="region of interest" description="Disordered" evidence="1">
    <location>
        <begin position="44"/>
        <end position="93"/>
    </location>
</feature>
<evidence type="ECO:0000256" key="1">
    <source>
        <dbReference type="SAM" id="MobiDB-lite"/>
    </source>
</evidence>
<dbReference type="OrthoDB" id="7617494at2759"/>
<reference evidence="3 4" key="1">
    <citation type="submission" date="2018-11" db="EMBL/GenBank/DDBJ databases">
        <authorList>
            <person name="Lopez-Roques C."/>
            <person name="Donnadieu C."/>
            <person name="Bouchez O."/>
            <person name="Klopp C."/>
            <person name="Cabau C."/>
            <person name="Zahm M."/>
        </authorList>
    </citation>
    <scope>NUCLEOTIDE SEQUENCE [LARGE SCALE GENOMIC DNA]</scope>
    <source>
        <strain evidence="3">RS831</strain>
        <tissue evidence="3">Whole body</tissue>
    </source>
</reference>
<gene>
    <name evidence="3" type="ORF">OJAV_G00087240</name>
</gene>
<proteinExistence type="predicted"/>